<sequence length="259" mass="28142">MDTVTHHGRETAYRFSDRGAAGPTLLFVHGSGGSHTVWKSQFRLADEFPVATLDLSGHGESDDVDAEPGYEARSAYVDDVVAVAEAVDASVLVGNSLGGAVTLTAVLERELDVSGLVLAGTGAKLAVLDDLLAWLADDFPRAVEFLHQPDRLFHDPEGDFATFSAEAMYDVGRAVTERDFRTCHAFDVRGELDEIAVPTLALVGEHDRLTPRSYHEYLCEEIPDCELGEVEGAAHLAMLERPEAFNGAIRDFVDRRVAE</sequence>
<dbReference type="InterPro" id="IPR029058">
    <property type="entry name" value="AB_hydrolase_fold"/>
</dbReference>
<organism evidence="2 3">
    <name type="scientific">Halogeometricum rufum</name>
    <dbReference type="NCBI Taxonomy" id="553469"/>
    <lineage>
        <taxon>Archaea</taxon>
        <taxon>Methanobacteriati</taxon>
        <taxon>Methanobacteriota</taxon>
        <taxon>Stenosarchaea group</taxon>
        <taxon>Halobacteria</taxon>
        <taxon>Halobacteriales</taxon>
        <taxon>Haloferacaceae</taxon>
        <taxon>Halogeometricum</taxon>
    </lineage>
</organism>
<dbReference type="EMBL" id="FOYT01000002">
    <property type="protein sequence ID" value="SFR55950.1"/>
    <property type="molecule type" value="Genomic_DNA"/>
</dbReference>
<dbReference type="InterPro" id="IPR050228">
    <property type="entry name" value="Carboxylesterase_BioH"/>
</dbReference>
<dbReference type="InterPro" id="IPR000073">
    <property type="entry name" value="AB_hydrolase_1"/>
</dbReference>
<dbReference type="Gene3D" id="3.40.50.1820">
    <property type="entry name" value="alpha/beta hydrolase"/>
    <property type="match status" value="1"/>
</dbReference>
<dbReference type="Pfam" id="PF12697">
    <property type="entry name" value="Abhydrolase_6"/>
    <property type="match status" value="1"/>
</dbReference>
<reference evidence="3" key="1">
    <citation type="submission" date="2016-10" db="EMBL/GenBank/DDBJ databases">
        <authorList>
            <person name="Varghese N."/>
            <person name="Submissions S."/>
        </authorList>
    </citation>
    <scope>NUCLEOTIDE SEQUENCE [LARGE SCALE GENOMIC DNA]</scope>
    <source>
        <strain evidence="3">CGMCC 1.7736</strain>
    </source>
</reference>
<dbReference type="PANTHER" id="PTHR43194:SF2">
    <property type="entry name" value="PEROXISOMAL MEMBRANE PROTEIN LPX1"/>
    <property type="match status" value="1"/>
</dbReference>
<feature type="domain" description="AB hydrolase-1" evidence="1">
    <location>
        <begin position="25"/>
        <end position="246"/>
    </location>
</feature>
<gene>
    <name evidence="2" type="ORF">SAMN04487947_2260</name>
</gene>
<evidence type="ECO:0000313" key="3">
    <source>
        <dbReference type="Proteomes" id="UP000198531"/>
    </source>
</evidence>
<evidence type="ECO:0000313" key="2">
    <source>
        <dbReference type="EMBL" id="SFR55950.1"/>
    </source>
</evidence>
<name>A0A1I6HNT5_9EURY</name>
<evidence type="ECO:0000259" key="1">
    <source>
        <dbReference type="Pfam" id="PF12697"/>
    </source>
</evidence>
<dbReference type="RefSeq" id="WP_089807651.1">
    <property type="nucleotide sequence ID" value="NZ_FOYT01000002.1"/>
</dbReference>
<dbReference type="SUPFAM" id="SSF53474">
    <property type="entry name" value="alpha/beta-Hydrolases"/>
    <property type="match status" value="1"/>
</dbReference>
<dbReference type="PANTHER" id="PTHR43194">
    <property type="entry name" value="HYDROLASE ALPHA/BETA FOLD FAMILY"/>
    <property type="match status" value="1"/>
</dbReference>
<dbReference type="Proteomes" id="UP000198531">
    <property type="component" value="Unassembled WGS sequence"/>
</dbReference>
<accession>A0A1I6HNT5</accession>
<dbReference type="OrthoDB" id="312142at2157"/>
<protein>
    <submittedName>
        <fullName evidence="2">Pimeloyl-ACP methyl ester carboxylesterase</fullName>
    </submittedName>
</protein>
<proteinExistence type="predicted"/>
<dbReference type="STRING" id="553469.SAMN04487947_2260"/>
<dbReference type="PRINTS" id="PR00111">
    <property type="entry name" value="ABHYDROLASE"/>
</dbReference>
<keyword evidence="3" id="KW-1185">Reference proteome</keyword>
<dbReference type="AlphaFoldDB" id="A0A1I6HNT5"/>